<evidence type="ECO:0000256" key="6">
    <source>
        <dbReference type="PROSITE-ProRule" id="PRU01240"/>
    </source>
</evidence>
<feature type="signal peptide" evidence="9">
    <location>
        <begin position="1"/>
        <end position="33"/>
    </location>
</feature>
<gene>
    <name evidence="11" type="ORF">FHP29_18470</name>
</gene>
<evidence type="ECO:0000256" key="1">
    <source>
        <dbReference type="ARBA" id="ARBA00011073"/>
    </source>
</evidence>
<dbReference type="PANTHER" id="PTHR43806:SF11">
    <property type="entry name" value="CEREVISIN-RELATED"/>
    <property type="match status" value="1"/>
</dbReference>
<evidence type="ECO:0000256" key="7">
    <source>
        <dbReference type="RuleBase" id="RU003355"/>
    </source>
</evidence>
<dbReference type="GO" id="GO:0004252">
    <property type="term" value="F:serine-type endopeptidase activity"/>
    <property type="evidence" value="ECO:0007669"/>
    <property type="project" value="UniProtKB-UniRule"/>
</dbReference>
<dbReference type="GO" id="GO:0006508">
    <property type="term" value="P:proteolysis"/>
    <property type="evidence" value="ECO:0007669"/>
    <property type="project" value="UniProtKB-KW"/>
</dbReference>
<dbReference type="Pfam" id="PF00082">
    <property type="entry name" value="Peptidase_S8"/>
    <property type="match status" value="1"/>
</dbReference>
<proteinExistence type="inferred from homology"/>
<dbReference type="SUPFAM" id="SSF52743">
    <property type="entry name" value="Subtilisin-like"/>
    <property type="match status" value="1"/>
</dbReference>
<keyword evidence="3 6" id="KW-0378">Hydrolase</keyword>
<dbReference type="PROSITE" id="PS00137">
    <property type="entry name" value="SUBTILASE_HIS"/>
    <property type="match status" value="1"/>
</dbReference>
<keyword evidence="2 6" id="KW-0645">Protease</keyword>
<dbReference type="PROSITE" id="PS00136">
    <property type="entry name" value="SUBTILASE_ASP"/>
    <property type="match status" value="1"/>
</dbReference>
<organism evidence="11 12">
    <name type="scientific">Nocardioides albidus</name>
    <dbReference type="NCBI Taxonomy" id="1517589"/>
    <lineage>
        <taxon>Bacteria</taxon>
        <taxon>Bacillati</taxon>
        <taxon>Actinomycetota</taxon>
        <taxon>Actinomycetes</taxon>
        <taxon>Propionibacteriales</taxon>
        <taxon>Nocardioidaceae</taxon>
        <taxon>Nocardioides</taxon>
    </lineage>
</organism>
<evidence type="ECO:0000256" key="5">
    <source>
        <dbReference type="PIRSR" id="PIRSR615500-1"/>
    </source>
</evidence>
<dbReference type="PROSITE" id="PS51892">
    <property type="entry name" value="SUBTILASE"/>
    <property type="match status" value="1"/>
</dbReference>
<dbReference type="InterPro" id="IPR050131">
    <property type="entry name" value="Peptidase_S8_subtilisin-like"/>
</dbReference>
<feature type="active site" description="Charge relay system" evidence="5 6">
    <location>
        <position position="200"/>
    </location>
</feature>
<evidence type="ECO:0000256" key="8">
    <source>
        <dbReference type="SAM" id="MobiDB-lite"/>
    </source>
</evidence>
<sequence>MPQHNRRFRTAVLTVATGLTLAGLSVTGSGAGAAPAAGDEPPSTPVPISTPDGVVSSYLLNAKVANPGQTRLLERAVAKAGGVVVQTWPQVGVVVAHSDEAGFRADVEAYAGSALESVGATRTVPVTEGTPEGVQAPWGPGKGHAGPTASRPEGDAGSEVTTAVAPDPRESEQWDLQVIKADQAHEITDGSRDVVVGVLDSGIDPDHPDLAANIDVADSVNCTDAGRPDTSATGWHPTTSDHGTHVAGTIGAARNGTGIVGVAPGVRMAAVKVVNDAGFIYPEYAVCGFIWAGLHGMDVTNNSYYVDPFEFYCEDQPDQYAAKEAVRRAVAWSTEQGVVHAAAAGNSAHDLADKSSFLDEGSPDDGTPVTRTLNSGCQDIPTELPGVVTVSASHRDDILAYFSNRGLGVIDVAAPGRRILSTIVTGNGYGLKSGTSMASPHVAGVLALMKSAHPELTPAEMVAELRADADDHACTVQETPPLPTIPFGAPCVGSDADNSYYGEGMVDALDAVS</sequence>
<reference evidence="11 12" key="1">
    <citation type="journal article" date="2016" name="Int. J. Syst. Evol. Microbiol.">
        <title>Nocardioides albidus sp. nov., an actinobacterium isolated from garden soil.</title>
        <authorList>
            <person name="Singh H."/>
            <person name="Du J."/>
            <person name="Trinh H."/>
            <person name="Won K."/>
            <person name="Yang J.E."/>
            <person name="Yin C."/>
            <person name="Kook M."/>
            <person name="Yi T.H."/>
        </authorList>
    </citation>
    <scope>NUCLEOTIDE SEQUENCE [LARGE SCALE GENOMIC DNA]</scope>
    <source>
        <strain evidence="11 12">CCTCC AB 2015297</strain>
    </source>
</reference>
<evidence type="ECO:0000256" key="3">
    <source>
        <dbReference type="ARBA" id="ARBA00022801"/>
    </source>
</evidence>
<dbReference type="InterPro" id="IPR022398">
    <property type="entry name" value="Peptidase_S8_His-AS"/>
</dbReference>
<dbReference type="EMBL" id="VDMP01000027">
    <property type="protein sequence ID" value="TNM36174.1"/>
    <property type="molecule type" value="Genomic_DNA"/>
</dbReference>
<evidence type="ECO:0000313" key="11">
    <source>
        <dbReference type="EMBL" id="TNM36174.1"/>
    </source>
</evidence>
<dbReference type="AlphaFoldDB" id="A0A5C4VJS2"/>
<dbReference type="InterPro" id="IPR023828">
    <property type="entry name" value="Peptidase_S8_Ser-AS"/>
</dbReference>
<feature type="active site" description="Charge relay system" evidence="5 6">
    <location>
        <position position="436"/>
    </location>
</feature>
<evidence type="ECO:0000259" key="10">
    <source>
        <dbReference type="Pfam" id="PF00082"/>
    </source>
</evidence>
<comment type="similarity">
    <text evidence="1 6 7">Belongs to the peptidase S8 family.</text>
</comment>
<dbReference type="PROSITE" id="PS00138">
    <property type="entry name" value="SUBTILASE_SER"/>
    <property type="match status" value="1"/>
</dbReference>
<feature type="chain" id="PRO_5022659653" evidence="9">
    <location>
        <begin position="34"/>
        <end position="513"/>
    </location>
</feature>
<dbReference type="InterPro" id="IPR015500">
    <property type="entry name" value="Peptidase_S8_subtilisin-rel"/>
</dbReference>
<dbReference type="OrthoDB" id="9813435at2"/>
<accession>A0A5C4VJS2</accession>
<name>A0A5C4VJS2_9ACTN</name>
<dbReference type="PRINTS" id="PR00723">
    <property type="entry name" value="SUBTILISIN"/>
</dbReference>
<dbReference type="RefSeq" id="WP_139624362.1">
    <property type="nucleotide sequence ID" value="NZ_VDMP01000027.1"/>
</dbReference>
<comment type="caution">
    <text evidence="11">The sequence shown here is derived from an EMBL/GenBank/DDBJ whole genome shotgun (WGS) entry which is preliminary data.</text>
</comment>
<feature type="active site" description="Charge relay system" evidence="5 6">
    <location>
        <position position="242"/>
    </location>
</feature>
<dbReference type="InterPro" id="IPR036852">
    <property type="entry name" value="Peptidase_S8/S53_dom_sf"/>
</dbReference>
<dbReference type="InterPro" id="IPR000209">
    <property type="entry name" value="Peptidase_S8/S53_dom"/>
</dbReference>
<dbReference type="PANTHER" id="PTHR43806">
    <property type="entry name" value="PEPTIDASE S8"/>
    <property type="match status" value="1"/>
</dbReference>
<evidence type="ECO:0000256" key="9">
    <source>
        <dbReference type="SAM" id="SignalP"/>
    </source>
</evidence>
<dbReference type="InterPro" id="IPR023827">
    <property type="entry name" value="Peptidase_S8_Asp-AS"/>
</dbReference>
<feature type="domain" description="Peptidase S8/S53" evidence="10">
    <location>
        <begin position="192"/>
        <end position="469"/>
    </location>
</feature>
<keyword evidence="4 6" id="KW-0720">Serine protease</keyword>
<keyword evidence="9" id="KW-0732">Signal</keyword>
<evidence type="ECO:0000256" key="2">
    <source>
        <dbReference type="ARBA" id="ARBA00022670"/>
    </source>
</evidence>
<keyword evidence="12" id="KW-1185">Reference proteome</keyword>
<dbReference type="Gene3D" id="3.40.50.200">
    <property type="entry name" value="Peptidase S8/S53 domain"/>
    <property type="match status" value="1"/>
</dbReference>
<dbReference type="Proteomes" id="UP000313231">
    <property type="component" value="Unassembled WGS sequence"/>
</dbReference>
<evidence type="ECO:0000256" key="4">
    <source>
        <dbReference type="ARBA" id="ARBA00022825"/>
    </source>
</evidence>
<evidence type="ECO:0000313" key="12">
    <source>
        <dbReference type="Proteomes" id="UP000313231"/>
    </source>
</evidence>
<feature type="region of interest" description="Disordered" evidence="8">
    <location>
        <begin position="125"/>
        <end position="171"/>
    </location>
</feature>
<protein>
    <submittedName>
        <fullName evidence="11">Peptidase S8</fullName>
    </submittedName>
</protein>